<name>A0A3M7RXW4_BRAPC</name>
<sequence>MEAKKIRSKFGTLEIRYSLSLLKLHSLKNIKLICGCLLNPNDSLEYVVMKSKMHIRTEIRIINSQIEIYNFYILLFKLNSIKRDILKF</sequence>
<organism evidence="1 2">
    <name type="scientific">Brachionus plicatilis</name>
    <name type="common">Marine rotifer</name>
    <name type="synonym">Brachionus muelleri</name>
    <dbReference type="NCBI Taxonomy" id="10195"/>
    <lineage>
        <taxon>Eukaryota</taxon>
        <taxon>Metazoa</taxon>
        <taxon>Spiralia</taxon>
        <taxon>Gnathifera</taxon>
        <taxon>Rotifera</taxon>
        <taxon>Eurotatoria</taxon>
        <taxon>Monogononta</taxon>
        <taxon>Pseudotrocha</taxon>
        <taxon>Ploima</taxon>
        <taxon>Brachionidae</taxon>
        <taxon>Brachionus</taxon>
    </lineage>
</organism>
<gene>
    <name evidence="1" type="ORF">BpHYR1_037302</name>
</gene>
<dbReference type="AlphaFoldDB" id="A0A3M7RXW4"/>
<reference evidence="1 2" key="1">
    <citation type="journal article" date="2018" name="Sci. Rep.">
        <title>Genomic signatures of local adaptation to the degree of environmental predictability in rotifers.</title>
        <authorList>
            <person name="Franch-Gras L."/>
            <person name="Hahn C."/>
            <person name="Garcia-Roger E.M."/>
            <person name="Carmona M.J."/>
            <person name="Serra M."/>
            <person name="Gomez A."/>
        </authorList>
    </citation>
    <scope>NUCLEOTIDE SEQUENCE [LARGE SCALE GENOMIC DNA]</scope>
    <source>
        <strain evidence="1">HYR1</strain>
    </source>
</reference>
<comment type="caution">
    <text evidence="1">The sequence shown here is derived from an EMBL/GenBank/DDBJ whole genome shotgun (WGS) entry which is preliminary data.</text>
</comment>
<accession>A0A3M7RXW4</accession>
<dbReference type="EMBL" id="REGN01002396">
    <property type="protein sequence ID" value="RNA28404.1"/>
    <property type="molecule type" value="Genomic_DNA"/>
</dbReference>
<protein>
    <submittedName>
        <fullName evidence="1">Uncharacterized protein</fullName>
    </submittedName>
</protein>
<proteinExistence type="predicted"/>
<evidence type="ECO:0000313" key="2">
    <source>
        <dbReference type="Proteomes" id="UP000276133"/>
    </source>
</evidence>
<evidence type="ECO:0000313" key="1">
    <source>
        <dbReference type="EMBL" id="RNA28404.1"/>
    </source>
</evidence>
<dbReference type="Proteomes" id="UP000276133">
    <property type="component" value="Unassembled WGS sequence"/>
</dbReference>
<keyword evidence="2" id="KW-1185">Reference proteome</keyword>